<feature type="transmembrane region" description="Helical" evidence="12">
    <location>
        <begin position="270"/>
        <end position="290"/>
    </location>
</feature>
<accession>A0ABT8YHE0</accession>
<evidence type="ECO:0000256" key="3">
    <source>
        <dbReference type="ARBA" id="ARBA00022448"/>
    </source>
</evidence>
<keyword evidence="3" id="KW-0813">Transport</keyword>
<comment type="subcellular location">
    <subcellularLocation>
        <location evidence="1">Cell membrane</location>
        <topology evidence="1">Multi-pass membrane protein</topology>
    </subcellularLocation>
</comment>
<keyword evidence="10 12" id="KW-0472">Membrane</keyword>
<dbReference type="Gene3D" id="3.30.460.20">
    <property type="entry name" value="CorA soluble domain-like"/>
    <property type="match status" value="1"/>
</dbReference>
<organism evidence="13 14">
    <name type="scientific">Rhizobium alvei</name>
    <dbReference type="NCBI Taxonomy" id="1132659"/>
    <lineage>
        <taxon>Bacteria</taxon>
        <taxon>Pseudomonadati</taxon>
        <taxon>Pseudomonadota</taxon>
        <taxon>Alphaproteobacteria</taxon>
        <taxon>Hyphomicrobiales</taxon>
        <taxon>Rhizobiaceae</taxon>
        <taxon>Rhizobium/Agrobacterium group</taxon>
        <taxon>Rhizobium</taxon>
    </lineage>
</organism>
<dbReference type="Proteomes" id="UP001174932">
    <property type="component" value="Unassembled WGS sequence"/>
</dbReference>
<dbReference type="SUPFAM" id="SSF143865">
    <property type="entry name" value="CorA soluble domain-like"/>
    <property type="match status" value="1"/>
</dbReference>
<evidence type="ECO:0000256" key="7">
    <source>
        <dbReference type="ARBA" id="ARBA00022833"/>
    </source>
</evidence>
<keyword evidence="14" id="KW-1185">Reference proteome</keyword>
<keyword evidence="6 12" id="KW-0812">Transmembrane</keyword>
<dbReference type="SUPFAM" id="SSF144083">
    <property type="entry name" value="Magnesium transport protein CorA, transmembrane region"/>
    <property type="match status" value="1"/>
</dbReference>
<keyword evidence="7" id="KW-0862">Zinc</keyword>
<dbReference type="RefSeq" id="WP_304374562.1">
    <property type="nucleotide sequence ID" value="NZ_JAUOZU010000001.1"/>
</dbReference>
<protein>
    <submittedName>
        <fullName evidence="13">Transporter</fullName>
    </submittedName>
</protein>
<keyword evidence="4" id="KW-1003">Cell membrane</keyword>
<evidence type="ECO:0000313" key="14">
    <source>
        <dbReference type="Proteomes" id="UP001174932"/>
    </source>
</evidence>
<evidence type="ECO:0000256" key="5">
    <source>
        <dbReference type="ARBA" id="ARBA00022519"/>
    </source>
</evidence>
<comment type="caution">
    <text evidence="13">The sequence shown here is derived from an EMBL/GenBank/DDBJ whole genome shotgun (WGS) entry which is preliminary data.</text>
</comment>
<evidence type="ECO:0000256" key="11">
    <source>
        <dbReference type="SAM" id="Coils"/>
    </source>
</evidence>
<dbReference type="PANTHER" id="PTHR46494">
    <property type="entry name" value="CORA FAMILY METAL ION TRANSPORTER (EUROFUNG)"/>
    <property type="match status" value="1"/>
</dbReference>
<evidence type="ECO:0000256" key="8">
    <source>
        <dbReference type="ARBA" id="ARBA00022989"/>
    </source>
</evidence>
<dbReference type="Gene3D" id="1.20.58.340">
    <property type="entry name" value="Magnesium transport protein CorA, transmembrane region"/>
    <property type="match status" value="2"/>
</dbReference>
<dbReference type="PANTHER" id="PTHR46494:SF3">
    <property type="entry name" value="ZINC TRANSPORT PROTEIN ZNTB"/>
    <property type="match status" value="1"/>
</dbReference>
<dbReference type="EMBL" id="JAUOZU010000001">
    <property type="protein sequence ID" value="MDO6962679.1"/>
    <property type="molecule type" value="Genomic_DNA"/>
</dbReference>
<dbReference type="InterPro" id="IPR002523">
    <property type="entry name" value="MgTranspt_CorA/ZnTranspt_ZntB"/>
</dbReference>
<reference evidence="13" key="2">
    <citation type="submission" date="2023-07" db="EMBL/GenBank/DDBJ databases">
        <authorList>
            <person name="Shen H."/>
        </authorList>
    </citation>
    <scope>NUCLEOTIDE SEQUENCE</scope>
    <source>
        <strain evidence="13">TNR-22</strain>
    </source>
</reference>
<evidence type="ECO:0000256" key="6">
    <source>
        <dbReference type="ARBA" id="ARBA00022692"/>
    </source>
</evidence>
<comment type="similarity">
    <text evidence="2">Belongs to the CorA metal ion transporter (MIT) (TC 1.A.35) family.</text>
</comment>
<dbReference type="CDD" id="cd12834">
    <property type="entry name" value="ZntB_u1"/>
    <property type="match status" value="1"/>
</dbReference>
<dbReference type="Pfam" id="PF01544">
    <property type="entry name" value="CorA"/>
    <property type="match status" value="1"/>
</dbReference>
<sequence length="330" mass="37228">MELPVSAIPGFVWAHRFLPQTGRSERLPANVTLPTLLADDGFIWLHLGLSDARVPAFLELVPGLSSEARQALTSRDAHASLHTSPDLVCGTIVDFQRGFDEMTSDIGWLHFAVNERMIITSRLHPLRSVDQARLAIERSNRILRPIDVFSVLMVEFQKTVFSLVLEINEELNTIEDFVYENAVRDETHKLAPARRTIVLLHRHLRTELAHLRRITASDEDEVPAGFDDVARKLSERIETAERDVSSLQERARLLHEDIDSKATSETNRHLYILSLLTAFLMPPTLVTGFFGMNTASLPFSEAIGGTFYAVILMAISMLGAWWLLKRARIL</sequence>
<evidence type="ECO:0000256" key="9">
    <source>
        <dbReference type="ARBA" id="ARBA00023065"/>
    </source>
</evidence>
<proteinExistence type="inferred from homology"/>
<evidence type="ECO:0000256" key="12">
    <source>
        <dbReference type="SAM" id="Phobius"/>
    </source>
</evidence>
<keyword evidence="11" id="KW-0175">Coiled coil</keyword>
<keyword evidence="5" id="KW-0997">Cell inner membrane</keyword>
<feature type="coiled-coil region" evidence="11">
    <location>
        <begin position="230"/>
        <end position="257"/>
    </location>
</feature>
<evidence type="ECO:0000256" key="4">
    <source>
        <dbReference type="ARBA" id="ARBA00022475"/>
    </source>
</evidence>
<dbReference type="InterPro" id="IPR045861">
    <property type="entry name" value="CorA_cytoplasmic_dom"/>
</dbReference>
<evidence type="ECO:0000256" key="1">
    <source>
        <dbReference type="ARBA" id="ARBA00004651"/>
    </source>
</evidence>
<keyword evidence="8 12" id="KW-1133">Transmembrane helix</keyword>
<reference evidence="13" key="1">
    <citation type="journal article" date="2015" name="Int. J. Syst. Evol. Microbiol.">
        <title>Rhizobium alvei sp. nov., isolated from a freshwater river.</title>
        <authorList>
            <person name="Sheu S.Y."/>
            <person name="Huang H.W."/>
            <person name="Young C.C."/>
            <person name="Chen W.M."/>
        </authorList>
    </citation>
    <scope>NUCLEOTIDE SEQUENCE</scope>
    <source>
        <strain evidence="13">TNR-22</strain>
    </source>
</reference>
<feature type="transmembrane region" description="Helical" evidence="12">
    <location>
        <begin position="302"/>
        <end position="324"/>
    </location>
</feature>
<dbReference type="InterPro" id="IPR045863">
    <property type="entry name" value="CorA_TM1_TM2"/>
</dbReference>
<keyword evidence="9" id="KW-0406">Ion transport</keyword>
<evidence type="ECO:0000256" key="2">
    <source>
        <dbReference type="ARBA" id="ARBA00009765"/>
    </source>
</evidence>
<evidence type="ECO:0000256" key="10">
    <source>
        <dbReference type="ARBA" id="ARBA00023136"/>
    </source>
</evidence>
<gene>
    <name evidence="13" type="ORF">Q4481_01845</name>
</gene>
<name>A0ABT8YHE0_9HYPH</name>
<evidence type="ECO:0000313" key="13">
    <source>
        <dbReference type="EMBL" id="MDO6962679.1"/>
    </source>
</evidence>